<feature type="transmembrane region" description="Helical" evidence="9">
    <location>
        <begin position="275"/>
        <end position="295"/>
    </location>
</feature>
<dbReference type="NCBIfam" id="TIGR00400">
    <property type="entry name" value="mgtE"/>
    <property type="match status" value="1"/>
</dbReference>
<keyword evidence="12" id="KW-1185">Reference proteome</keyword>
<comment type="caution">
    <text evidence="11">The sequence shown here is derived from an EMBL/GenBank/DDBJ whole genome shotgun (WGS) entry which is preliminary data.</text>
</comment>
<feature type="transmembrane region" description="Helical" evidence="9">
    <location>
        <begin position="409"/>
        <end position="431"/>
    </location>
</feature>
<dbReference type="Gene3D" id="1.10.357.20">
    <property type="entry name" value="SLC41 divalent cation transporters, integral membrane domain"/>
    <property type="match status" value="1"/>
</dbReference>
<feature type="domain" description="CBS" evidence="10">
    <location>
        <begin position="191"/>
        <end position="249"/>
    </location>
</feature>
<dbReference type="Pfam" id="PF00571">
    <property type="entry name" value="CBS"/>
    <property type="match status" value="2"/>
</dbReference>
<evidence type="ECO:0000256" key="4">
    <source>
        <dbReference type="ARBA" id="ARBA00022692"/>
    </source>
</evidence>
<dbReference type="InterPro" id="IPR006667">
    <property type="entry name" value="SLC41_membr_dom"/>
</dbReference>
<dbReference type="STRING" id="452.Lspi_1133"/>
<evidence type="ECO:0000256" key="1">
    <source>
        <dbReference type="ARBA" id="ARBA00004141"/>
    </source>
</evidence>
<protein>
    <recommendedName>
        <fullName evidence="9">Magnesium transporter MgtE</fullName>
    </recommendedName>
</protein>
<dbReference type="CDD" id="cd04606">
    <property type="entry name" value="CBS_pair_Mg_transporter"/>
    <property type="match status" value="1"/>
</dbReference>
<dbReference type="InterPro" id="IPR000644">
    <property type="entry name" value="CBS_dom"/>
</dbReference>
<evidence type="ECO:0000256" key="3">
    <source>
        <dbReference type="ARBA" id="ARBA00022448"/>
    </source>
</evidence>
<evidence type="ECO:0000256" key="2">
    <source>
        <dbReference type="ARBA" id="ARBA00009749"/>
    </source>
</evidence>
<dbReference type="Gene3D" id="1.25.60.10">
    <property type="entry name" value="MgtE N-terminal domain-like"/>
    <property type="match status" value="1"/>
</dbReference>
<feature type="transmembrane region" description="Helical" evidence="9">
    <location>
        <begin position="377"/>
        <end position="397"/>
    </location>
</feature>
<keyword evidence="6 9" id="KW-1133">Transmembrane helix</keyword>
<dbReference type="RefSeq" id="WP_058483072.1">
    <property type="nucleotide sequence ID" value="NZ_CAAAII010000005.1"/>
</dbReference>
<sequence>MRINKNKSMEVDDDSLFSKVDLSTLISELDHADSESRSALFRQLPYEKAEKIFSYLEVVNQAQILLTLESKQALSILENMEPDDRARLFEELPDEAADKFLRRLSAKERRATSLLLEYPPETAGRIMSPFFIALEPAMTVKDALQKIRQSRDEAETVYVLPVVENGNSLTGMVGLDTLVMASPEQLIAELMYREIKSFSVYDDQEKVARFIQSTDWLAVPIVEKNNQIVGIVTIDDAMDVMELEETEDIIRGSASGRLGKPYLAVSVFRLMKIRIVWLVLLAVAGILTVNVLSLFEATLQHMVVLTLFIPLLIGIGGNTGSQSATTIVRALAVDDVRVSDFLRVAARETFVGILLGMSLGLIGYVVVGLIFQHNIALIVSLSLVAICTMSALAGSLMPMLARILRLDPAVVSAPFVSTVIDASGLLTYFMIAKMIIDR</sequence>
<evidence type="ECO:0000256" key="6">
    <source>
        <dbReference type="ARBA" id="ARBA00022989"/>
    </source>
</evidence>
<dbReference type="Pfam" id="PF01769">
    <property type="entry name" value="MgtE"/>
    <property type="match status" value="1"/>
</dbReference>
<feature type="transmembrane region" description="Helical" evidence="9">
    <location>
        <begin position="350"/>
        <end position="371"/>
    </location>
</feature>
<comment type="function">
    <text evidence="9">Acts as a magnesium transporter.</text>
</comment>
<evidence type="ECO:0000256" key="8">
    <source>
        <dbReference type="PROSITE-ProRule" id="PRU00703"/>
    </source>
</evidence>
<evidence type="ECO:0000256" key="5">
    <source>
        <dbReference type="ARBA" id="ARBA00022842"/>
    </source>
</evidence>
<comment type="subcellular location">
    <subcellularLocation>
        <location evidence="9">Cell membrane</location>
        <topology evidence="9">Multi-pass membrane protein</topology>
    </subcellularLocation>
    <subcellularLocation>
        <location evidence="1">Membrane</location>
        <topology evidence="1">Multi-pass membrane protein</topology>
    </subcellularLocation>
</comment>
<dbReference type="InterPro" id="IPR036739">
    <property type="entry name" value="SLC41_membr_dom_sf"/>
</dbReference>
<dbReference type="OrthoDB" id="9790355at2"/>
<dbReference type="PANTHER" id="PTHR43773:SF1">
    <property type="entry name" value="MAGNESIUM TRANSPORTER MGTE"/>
    <property type="match status" value="1"/>
</dbReference>
<name>A0A0W0Z6I9_LEGSP</name>
<dbReference type="PANTHER" id="PTHR43773">
    <property type="entry name" value="MAGNESIUM TRANSPORTER MGTE"/>
    <property type="match status" value="1"/>
</dbReference>
<dbReference type="SMART" id="SM00924">
    <property type="entry name" value="MgtE_N"/>
    <property type="match status" value="1"/>
</dbReference>
<evidence type="ECO:0000259" key="10">
    <source>
        <dbReference type="PROSITE" id="PS51371"/>
    </source>
</evidence>
<dbReference type="InterPro" id="IPR006669">
    <property type="entry name" value="MgtE_transporter"/>
</dbReference>
<dbReference type="PROSITE" id="PS51371">
    <property type="entry name" value="CBS"/>
    <property type="match status" value="2"/>
</dbReference>
<keyword evidence="9" id="KW-1003">Cell membrane</keyword>
<dbReference type="Pfam" id="PF03448">
    <property type="entry name" value="MgtE_N"/>
    <property type="match status" value="1"/>
</dbReference>
<dbReference type="SUPFAM" id="SSF158791">
    <property type="entry name" value="MgtE N-terminal domain-like"/>
    <property type="match status" value="1"/>
</dbReference>
<dbReference type="GO" id="GO:0046872">
    <property type="term" value="F:metal ion binding"/>
    <property type="evidence" value="ECO:0007669"/>
    <property type="project" value="UniProtKB-KW"/>
</dbReference>
<dbReference type="PATRIC" id="fig|452.5.peg.1257"/>
<dbReference type="InterPro" id="IPR006668">
    <property type="entry name" value="Mg_transptr_MgtE_intracell_dom"/>
</dbReference>
<evidence type="ECO:0000313" key="11">
    <source>
        <dbReference type="EMBL" id="KTD64326.1"/>
    </source>
</evidence>
<keyword evidence="4 9" id="KW-0812">Transmembrane</keyword>
<keyword evidence="8" id="KW-0129">CBS domain</keyword>
<proteinExistence type="inferred from homology"/>
<feature type="transmembrane region" description="Helical" evidence="9">
    <location>
        <begin position="301"/>
        <end position="319"/>
    </location>
</feature>
<organism evidence="11 12">
    <name type="scientific">Legionella spiritensis</name>
    <dbReference type="NCBI Taxonomy" id="452"/>
    <lineage>
        <taxon>Bacteria</taxon>
        <taxon>Pseudomonadati</taxon>
        <taxon>Pseudomonadota</taxon>
        <taxon>Gammaproteobacteria</taxon>
        <taxon>Legionellales</taxon>
        <taxon>Legionellaceae</taxon>
        <taxon>Legionella</taxon>
    </lineage>
</organism>
<dbReference type="EMBL" id="LNYX01000013">
    <property type="protein sequence ID" value="KTD64326.1"/>
    <property type="molecule type" value="Genomic_DNA"/>
</dbReference>
<evidence type="ECO:0000256" key="7">
    <source>
        <dbReference type="ARBA" id="ARBA00023136"/>
    </source>
</evidence>
<dbReference type="InterPro" id="IPR038076">
    <property type="entry name" value="MgtE_N_sf"/>
</dbReference>
<feature type="domain" description="CBS" evidence="10">
    <location>
        <begin position="127"/>
        <end position="189"/>
    </location>
</feature>
<keyword evidence="9" id="KW-0479">Metal-binding</keyword>
<dbReference type="SUPFAM" id="SSF161093">
    <property type="entry name" value="MgtE membrane domain-like"/>
    <property type="match status" value="1"/>
</dbReference>
<keyword evidence="3 9" id="KW-0813">Transport</keyword>
<reference evidence="11 12" key="1">
    <citation type="submission" date="2015-11" db="EMBL/GenBank/DDBJ databases">
        <title>Genomic analysis of 38 Legionella species identifies large and diverse effector repertoires.</title>
        <authorList>
            <person name="Burstein D."/>
            <person name="Amaro F."/>
            <person name="Zusman T."/>
            <person name="Lifshitz Z."/>
            <person name="Cohen O."/>
            <person name="Gilbert J.A."/>
            <person name="Pupko T."/>
            <person name="Shuman H.A."/>
            <person name="Segal G."/>
        </authorList>
    </citation>
    <scope>NUCLEOTIDE SEQUENCE [LARGE SCALE GENOMIC DNA]</scope>
    <source>
        <strain evidence="11 12">Mt.St.Helens-9</strain>
    </source>
</reference>
<evidence type="ECO:0000313" key="12">
    <source>
        <dbReference type="Proteomes" id="UP000054877"/>
    </source>
</evidence>
<keyword evidence="7 9" id="KW-0472">Membrane</keyword>
<evidence type="ECO:0000256" key="9">
    <source>
        <dbReference type="RuleBase" id="RU362011"/>
    </source>
</evidence>
<dbReference type="SUPFAM" id="SSF54631">
    <property type="entry name" value="CBS-domain pair"/>
    <property type="match status" value="1"/>
</dbReference>
<dbReference type="Gene3D" id="3.10.580.10">
    <property type="entry name" value="CBS-domain"/>
    <property type="match status" value="1"/>
</dbReference>
<gene>
    <name evidence="11" type="ORF">Lspi_1133</name>
</gene>
<dbReference type="InterPro" id="IPR046342">
    <property type="entry name" value="CBS_dom_sf"/>
</dbReference>
<dbReference type="GO" id="GO:0015095">
    <property type="term" value="F:magnesium ion transmembrane transporter activity"/>
    <property type="evidence" value="ECO:0007669"/>
    <property type="project" value="UniProtKB-UniRule"/>
</dbReference>
<comment type="similarity">
    <text evidence="2 9">Belongs to the SLC41A transporter family.</text>
</comment>
<dbReference type="Proteomes" id="UP000054877">
    <property type="component" value="Unassembled WGS sequence"/>
</dbReference>
<comment type="subunit">
    <text evidence="9">Homodimer.</text>
</comment>
<dbReference type="AlphaFoldDB" id="A0A0W0Z6I9"/>
<keyword evidence="5 9" id="KW-0460">Magnesium</keyword>
<dbReference type="GO" id="GO:0005886">
    <property type="term" value="C:plasma membrane"/>
    <property type="evidence" value="ECO:0007669"/>
    <property type="project" value="UniProtKB-SubCell"/>
</dbReference>
<accession>A0A0W0Z6I9</accession>